<evidence type="ECO:0000256" key="3">
    <source>
        <dbReference type="ARBA" id="ARBA00022448"/>
    </source>
</evidence>
<dbReference type="InterPro" id="IPR027470">
    <property type="entry name" value="Cation_efflux_CTD"/>
</dbReference>
<dbReference type="Pfam" id="PF01545">
    <property type="entry name" value="Cation_efflux"/>
    <property type="match status" value="1"/>
</dbReference>
<evidence type="ECO:0000259" key="8">
    <source>
        <dbReference type="Pfam" id="PF01545"/>
    </source>
</evidence>
<feature type="transmembrane region" description="Helical" evidence="7">
    <location>
        <begin position="197"/>
        <end position="215"/>
    </location>
</feature>
<organism evidence="10 11">
    <name type="scientific">Candidatus Pullichristensenella excrementigallinarum</name>
    <dbReference type="NCBI Taxonomy" id="2840907"/>
    <lineage>
        <taxon>Bacteria</taxon>
        <taxon>Bacillati</taxon>
        <taxon>Bacillota</taxon>
        <taxon>Clostridia</taxon>
        <taxon>Candidatus Pullichristensenella</taxon>
    </lineage>
</organism>
<evidence type="ECO:0000256" key="4">
    <source>
        <dbReference type="ARBA" id="ARBA00022692"/>
    </source>
</evidence>
<dbReference type="SUPFAM" id="SSF161111">
    <property type="entry name" value="Cation efflux protein transmembrane domain-like"/>
    <property type="match status" value="1"/>
</dbReference>
<dbReference type="Proteomes" id="UP000824072">
    <property type="component" value="Unassembled WGS sequence"/>
</dbReference>
<evidence type="ECO:0000256" key="2">
    <source>
        <dbReference type="ARBA" id="ARBA00008114"/>
    </source>
</evidence>
<dbReference type="AlphaFoldDB" id="A0A9D1IA71"/>
<dbReference type="FunFam" id="1.20.1510.10:FF:000006">
    <property type="entry name" value="Divalent cation efflux transporter"/>
    <property type="match status" value="1"/>
</dbReference>
<dbReference type="InterPro" id="IPR036837">
    <property type="entry name" value="Cation_efflux_CTD_sf"/>
</dbReference>
<evidence type="ECO:0000256" key="7">
    <source>
        <dbReference type="SAM" id="Phobius"/>
    </source>
</evidence>
<gene>
    <name evidence="10" type="ORF">IAB02_00025</name>
</gene>
<dbReference type="NCBIfam" id="TIGR01297">
    <property type="entry name" value="CDF"/>
    <property type="match status" value="1"/>
</dbReference>
<feature type="domain" description="Cation efflux protein transmembrane" evidence="8">
    <location>
        <begin position="32"/>
        <end position="223"/>
    </location>
</feature>
<evidence type="ECO:0000256" key="1">
    <source>
        <dbReference type="ARBA" id="ARBA00004141"/>
    </source>
</evidence>
<dbReference type="InterPro" id="IPR027469">
    <property type="entry name" value="Cation_efflux_TMD_sf"/>
</dbReference>
<dbReference type="InterPro" id="IPR002524">
    <property type="entry name" value="Cation_efflux"/>
</dbReference>
<dbReference type="Pfam" id="PF16916">
    <property type="entry name" value="ZT_dimer"/>
    <property type="match status" value="1"/>
</dbReference>
<evidence type="ECO:0000313" key="10">
    <source>
        <dbReference type="EMBL" id="HIU32926.1"/>
    </source>
</evidence>
<dbReference type="Gene3D" id="3.30.70.1350">
    <property type="entry name" value="Cation efflux protein, cytoplasmic domain"/>
    <property type="match status" value="1"/>
</dbReference>
<proteinExistence type="inferred from homology"/>
<comment type="subcellular location">
    <subcellularLocation>
        <location evidence="1">Membrane</location>
        <topology evidence="1">Multi-pass membrane protein</topology>
    </subcellularLocation>
</comment>
<dbReference type="GO" id="GO:0016020">
    <property type="term" value="C:membrane"/>
    <property type="evidence" value="ECO:0007669"/>
    <property type="project" value="UniProtKB-SubCell"/>
</dbReference>
<feature type="domain" description="Cation efflux protein cytoplasmic" evidence="9">
    <location>
        <begin position="227"/>
        <end position="303"/>
    </location>
</feature>
<dbReference type="InterPro" id="IPR058533">
    <property type="entry name" value="Cation_efflux_TM"/>
</dbReference>
<sequence>MIALLSKLLIKNSRDYQNPAVRRGYGVLCGAVGICLNILLFAAKSLAGTLTGSIAITADAFNNLSDAGSSLITLLGFKIAGRKADSEHPFGHGLAEYVAGLIVAIAIMMMGFDLAKTSVDKILHPEAVVFHPLSVAILCASILVKLYMAFYNRSVSKKIRSSAMRATATDSLSDACATFAVLASILVSKFFGVNIDGWTGALVAILILYAGYTAARDTISPLLGRAPDPELVRQIVKIVREYEEVKGIHDLIVHEYGAGNLMVSLHAEVSADGDMMELHDVIDTIERRLKSELNCHAVIHMDPLATDDSLVGETRGQVLEAIHKDVSDQISIHDFRMVTGPTHTNVIFDAVVPRDFPETDEQVKKKISHAVESLNGRYFAVITIDKPYTDGE</sequence>
<dbReference type="InterPro" id="IPR050291">
    <property type="entry name" value="CDF_Transporter"/>
</dbReference>
<name>A0A9D1IA71_9FIRM</name>
<comment type="caution">
    <text evidence="10">The sequence shown here is derived from an EMBL/GenBank/DDBJ whole genome shotgun (WGS) entry which is preliminary data.</text>
</comment>
<feature type="transmembrane region" description="Helical" evidence="7">
    <location>
        <begin position="63"/>
        <end position="81"/>
    </location>
</feature>
<dbReference type="Gene3D" id="1.20.1510.10">
    <property type="entry name" value="Cation efflux protein transmembrane domain"/>
    <property type="match status" value="1"/>
</dbReference>
<feature type="transmembrane region" description="Helical" evidence="7">
    <location>
        <begin position="132"/>
        <end position="151"/>
    </location>
</feature>
<reference evidence="10" key="1">
    <citation type="submission" date="2020-10" db="EMBL/GenBank/DDBJ databases">
        <authorList>
            <person name="Gilroy R."/>
        </authorList>
    </citation>
    <scope>NUCLEOTIDE SEQUENCE</scope>
    <source>
        <strain evidence="10">ChiHcec3-11533</strain>
    </source>
</reference>
<keyword evidence="3" id="KW-0813">Transport</keyword>
<feature type="transmembrane region" description="Helical" evidence="7">
    <location>
        <begin position="21"/>
        <end position="43"/>
    </location>
</feature>
<dbReference type="GO" id="GO:0008324">
    <property type="term" value="F:monoatomic cation transmembrane transporter activity"/>
    <property type="evidence" value="ECO:0007669"/>
    <property type="project" value="InterPro"/>
</dbReference>
<comment type="similarity">
    <text evidence="2">Belongs to the cation diffusion facilitator (CDF) transporter (TC 2.A.4) family.</text>
</comment>
<dbReference type="EMBL" id="DVMU01000002">
    <property type="protein sequence ID" value="HIU32926.1"/>
    <property type="molecule type" value="Genomic_DNA"/>
</dbReference>
<evidence type="ECO:0000256" key="6">
    <source>
        <dbReference type="ARBA" id="ARBA00023136"/>
    </source>
</evidence>
<evidence type="ECO:0000313" key="11">
    <source>
        <dbReference type="Proteomes" id="UP000824072"/>
    </source>
</evidence>
<reference evidence="10" key="2">
    <citation type="journal article" date="2021" name="PeerJ">
        <title>Extensive microbial diversity within the chicken gut microbiome revealed by metagenomics and culture.</title>
        <authorList>
            <person name="Gilroy R."/>
            <person name="Ravi A."/>
            <person name="Getino M."/>
            <person name="Pursley I."/>
            <person name="Horton D.L."/>
            <person name="Alikhan N.F."/>
            <person name="Baker D."/>
            <person name="Gharbi K."/>
            <person name="Hall N."/>
            <person name="Watson M."/>
            <person name="Adriaenssens E.M."/>
            <person name="Foster-Nyarko E."/>
            <person name="Jarju S."/>
            <person name="Secka A."/>
            <person name="Antonio M."/>
            <person name="Oren A."/>
            <person name="Chaudhuri R.R."/>
            <person name="La Ragione R."/>
            <person name="Hildebrand F."/>
            <person name="Pallen M.J."/>
        </authorList>
    </citation>
    <scope>NUCLEOTIDE SEQUENCE</scope>
    <source>
        <strain evidence="10">ChiHcec3-11533</strain>
    </source>
</reference>
<feature type="transmembrane region" description="Helical" evidence="7">
    <location>
        <begin position="93"/>
        <end position="112"/>
    </location>
</feature>
<dbReference type="SUPFAM" id="SSF160240">
    <property type="entry name" value="Cation efflux protein cytoplasmic domain-like"/>
    <property type="match status" value="1"/>
</dbReference>
<dbReference type="PANTHER" id="PTHR43840">
    <property type="entry name" value="MITOCHONDRIAL METAL TRANSPORTER 1-RELATED"/>
    <property type="match status" value="1"/>
</dbReference>
<keyword evidence="5 7" id="KW-1133">Transmembrane helix</keyword>
<protein>
    <submittedName>
        <fullName evidence="10">Cation transporter</fullName>
    </submittedName>
</protein>
<dbReference type="PANTHER" id="PTHR43840:SF15">
    <property type="entry name" value="MITOCHONDRIAL METAL TRANSPORTER 1-RELATED"/>
    <property type="match status" value="1"/>
</dbReference>
<keyword evidence="6 7" id="KW-0472">Membrane</keyword>
<keyword evidence="4 7" id="KW-0812">Transmembrane</keyword>
<evidence type="ECO:0000256" key="5">
    <source>
        <dbReference type="ARBA" id="ARBA00022989"/>
    </source>
</evidence>
<evidence type="ECO:0000259" key="9">
    <source>
        <dbReference type="Pfam" id="PF16916"/>
    </source>
</evidence>
<accession>A0A9D1IA71</accession>